<sequence>GQRKRKRTIFSRVQLTELEKVFAVTPYPDISIRERLAEIIGLPEAKIQVWFQNRRARSIKKFKHHRSSAQQEHSQSAPNLSANVQNFLDDGFHFNAQSPAVDTQGVSQYFNPFCSNLNHGRKMDRGATSGYQVEIIPNQQPFWEETPEDLRENGPQTSLGSISDLIYNAAIVTNLGDS</sequence>
<evidence type="ECO:0000313" key="10">
    <source>
        <dbReference type="Ensembl" id="ENSLACP00000005109.1"/>
    </source>
</evidence>
<keyword evidence="6 7" id="KW-0539">Nucleus</keyword>
<dbReference type="PANTHER" id="PTHR47777">
    <property type="entry name" value="HOMEOBOX PROTEIN SEBOX"/>
    <property type="match status" value="1"/>
</dbReference>
<comment type="subcellular location">
    <subcellularLocation>
        <location evidence="1 7 8">Nucleus</location>
    </subcellularLocation>
</comment>
<evidence type="ECO:0000256" key="5">
    <source>
        <dbReference type="ARBA" id="ARBA00023155"/>
    </source>
</evidence>
<dbReference type="Proteomes" id="UP000008672">
    <property type="component" value="Unassembled WGS sequence"/>
</dbReference>
<evidence type="ECO:0000256" key="2">
    <source>
        <dbReference type="ARBA" id="ARBA00005733"/>
    </source>
</evidence>
<dbReference type="GO" id="GO:0005634">
    <property type="term" value="C:nucleus"/>
    <property type="evidence" value="ECO:0007669"/>
    <property type="project" value="UniProtKB-SubCell"/>
</dbReference>
<comment type="similarity">
    <text evidence="2">Belongs to the paired homeobox family.</text>
</comment>
<reference evidence="10" key="3">
    <citation type="submission" date="2025-09" db="UniProtKB">
        <authorList>
            <consortium name="Ensembl"/>
        </authorList>
    </citation>
    <scope>IDENTIFICATION</scope>
</reference>
<dbReference type="eggNOG" id="KOG0490">
    <property type="taxonomic scope" value="Eukaryota"/>
</dbReference>
<evidence type="ECO:0000256" key="6">
    <source>
        <dbReference type="ARBA" id="ARBA00023242"/>
    </source>
</evidence>
<dbReference type="AlphaFoldDB" id="H3A638"/>
<dbReference type="InterPro" id="IPR001356">
    <property type="entry name" value="HD"/>
</dbReference>
<dbReference type="GO" id="GO:0003677">
    <property type="term" value="F:DNA binding"/>
    <property type="evidence" value="ECO:0007669"/>
    <property type="project" value="UniProtKB-UniRule"/>
</dbReference>
<keyword evidence="11" id="KW-1185">Reference proteome</keyword>
<dbReference type="SUPFAM" id="SSF46689">
    <property type="entry name" value="Homeodomain-like"/>
    <property type="match status" value="1"/>
</dbReference>
<evidence type="ECO:0000256" key="7">
    <source>
        <dbReference type="PROSITE-ProRule" id="PRU00108"/>
    </source>
</evidence>
<dbReference type="STRING" id="7897.ENSLACP00000005109"/>
<organism evidence="10 11">
    <name type="scientific">Latimeria chalumnae</name>
    <name type="common">Coelacanth</name>
    <dbReference type="NCBI Taxonomy" id="7897"/>
    <lineage>
        <taxon>Eukaryota</taxon>
        <taxon>Metazoa</taxon>
        <taxon>Chordata</taxon>
        <taxon>Craniata</taxon>
        <taxon>Vertebrata</taxon>
        <taxon>Euteleostomi</taxon>
        <taxon>Coelacanthiformes</taxon>
        <taxon>Coelacanthidae</taxon>
        <taxon>Latimeria</taxon>
    </lineage>
</organism>
<dbReference type="SMART" id="SM00389">
    <property type="entry name" value="HOX"/>
    <property type="match status" value="1"/>
</dbReference>
<dbReference type="EMBL" id="AFYH01225265">
    <property type="status" value="NOT_ANNOTATED_CDS"/>
    <property type="molecule type" value="Genomic_DNA"/>
</dbReference>
<dbReference type="CDD" id="cd00086">
    <property type="entry name" value="homeodomain"/>
    <property type="match status" value="1"/>
</dbReference>
<feature type="DNA-binding region" description="Homeobox" evidence="7">
    <location>
        <begin position="3"/>
        <end position="62"/>
    </location>
</feature>
<name>H3A638_LATCH</name>
<keyword evidence="3" id="KW-0217">Developmental protein</keyword>
<dbReference type="GeneTree" id="ENSGT00920000149180"/>
<keyword evidence="4 7" id="KW-0238">DNA-binding</keyword>
<accession>H3A638</accession>
<dbReference type="OMA" id="SHEASMQ"/>
<dbReference type="PROSITE" id="PS50071">
    <property type="entry name" value="HOMEOBOX_2"/>
    <property type="match status" value="1"/>
</dbReference>
<evidence type="ECO:0000256" key="3">
    <source>
        <dbReference type="ARBA" id="ARBA00022473"/>
    </source>
</evidence>
<feature type="domain" description="Homeobox" evidence="9">
    <location>
        <begin position="1"/>
        <end position="61"/>
    </location>
</feature>
<evidence type="ECO:0000256" key="1">
    <source>
        <dbReference type="ARBA" id="ARBA00004123"/>
    </source>
</evidence>
<dbReference type="PANTHER" id="PTHR47777:SF1">
    <property type="entry name" value="HOMEOBOX PROTEIN SEBOX"/>
    <property type="match status" value="1"/>
</dbReference>
<reference evidence="10" key="2">
    <citation type="submission" date="2025-08" db="UniProtKB">
        <authorList>
            <consortium name="Ensembl"/>
        </authorList>
    </citation>
    <scope>IDENTIFICATION</scope>
</reference>
<reference evidence="11" key="1">
    <citation type="submission" date="2011-08" db="EMBL/GenBank/DDBJ databases">
        <title>The draft genome of Latimeria chalumnae.</title>
        <authorList>
            <person name="Di Palma F."/>
            <person name="Alfoldi J."/>
            <person name="Johnson J."/>
            <person name="Berlin A."/>
            <person name="Gnerre S."/>
            <person name="Jaffe D."/>
            <person name="MacCallum I."/>
            <person name="Young S."/>
            <person name="Walker B.J."/>
            <person name="Lander E."/>
            <person name="Lindblad-Toh K."/>
        </authorList>
    </citation>
    <scope>NUCLEOTIDE SEQUENCE [LARGE SCALE GENOMIC DNA]</scope>
    <source>
        <strain evidence="11">Wild caught</strain>
    </source>
</reference>
<protein>
    <submittedName>
        <fullName evidence="10">SEBOX homeobox</fullName>
    </submittedName>
</protein>
<keyword evidence="5 7" id="KW-0371">Homeobox</keyword>
<dbReference type="FunCoup" id="H3A638">
    <property type="interactions" value="18"/>
</dbReference>
<dbReference type="InParanoid" id="H3A638"/>
<dbReference type="Gene3D" id="1.10.10.60">
    <property type="entry name" value="Homeodomain-like"/>
    <property type="match status" value="1"/>
</dbReference>
<dbReference type="FunFam" id="1.10.10.60:FF:000312">
    <property type="entry name" value="Mix-type homeobox gene 1"/>
    <property type="match status" value="1"/>
</dbReference>
<evidence type="ECO:0000256" key="8">
    <source>
        <dbReference type="RuleBase" id="RU000682"/>
    </source>
</evidence>
<gene>
    <name evidence="10" type="primary">SEBOX</name>
</gene>
<evidence type="ECO:0000313" key="11">
    <source>
        <dbReference type="Proteomes" id="UP000008672"/>
    </source>
</evidence>
<dbReference type="Pfam" id="PF00046">
    <property type="entry name" value="Homeodomain"/>
    <property type="match status" value="1"/>
</dbReference>
<evidence type="ECO:0000259" key="9">
    <source>
        <dbReference type="PROSITE" id="PS50071"/>
    </source>
</evidence>
<dbReference type="Ensembl" id="ENSLACT00000005155.1">
    <property type="protein sequence ID" value="ENSLACP00000005109.1"/>
    <property type="gene ID" value="ENSLACG00000004542.1"/>
</dbReference>
<dbReference type="InterPro" id="IPR042223">
    <property type="entry name" value="SEBOX"/>
</dbReference>
<evidence type="ECO:0000256" key="4">
    <source>
        <dbReference type="ARBA" id="ARBA00023125"/>
    </source>
</evidence>
<dbReference type="HOGENOM" id="CLU_080455_0_0_1"/>
<proteinExistence type="inferred from homology"/>
<dbReference type="InterPro" id="IPR009057">
    <property type="entry name" value="Homeodomain-like_sf"/>
</dbReference>